<gene>
    <name evidence="4" type="ORF">DFJ75_0564</name>
    <name evidence="3" type="ORF">R4198_04565</name>
</gene>
<evidence type="ECO:0000313" key="6">
    <source>
        <dbReference type="Proteomes" id="UP001185792"/>
    </source>
</evidence>
<sequence>MSSYSPPATWTSPTFRAHTRPIGDEPGPGWSGYLVVAAVLGLLALMLIGATPS</sequence>
<dbReference type="RefSeq" id="WP_023960212.1">
    <property type="nucleotide sequence ID" value="NZ_CBCRXS010000001.1"/>
</dbReference>
<dbReference type="AlphaFoldDB" id="A0A315SB95"/>
<evidence type="ECO:0000313" key="4">
    <source>
        <dbReference type="EMBL" id="RKR93777.1"/>
    </source>
</evidence>
<organism evidence="4 5">
    <name type="scientific">Williamsia marianensis</name>
    <dbReference type="NCBI Taxonomy" id="85044"/>
    <lineage>
        <taxon>Bacteria</taxon>
        <taxon>Bacillati</taxon>
        <taxon>Actinomycetota</taxon>
        <taxon>Actinomycetes</taxon>
        <taxon>Mycobacteriales</taxon>
        <taxon>Nocardiaceae</taxon>
        <taxon>Williamsia</taxon>
    </lineage>
</organism>
<keyword evidence="2" id="KW-0472">Membrane</keyword>
<proteinExistence type="predicted"/>
<reference evidence="4 5" key="1">
    <citation type="submission" date="2018-10" db="EMBL/GenBank/DDBJ databases">
        <title>Sequencing the genomes of 1000 actinobacteria strains.</title>
        <authorList>
            <person name="Klenk H.-P."/>
        </authorList>
    </citation>
    <scope>NUCLEOTIDE SEQUENCE [LARGE SCALE GENOMIC DNA]</scope>
    <source>
        <strain evidence="4 5">DSM 44343</strain>
    </source>
</reference>
<comment type="caution">
    <text evidence="4">The sequence shown here is derived from an EMBL/GenBank/DDBJ whole genome shotgun (WGS) entry which is preliminary data.</text>
</comment>
<feature type="compositionally biased region" description="Polar residues" evidence="1">
    <location>
        <begin position="1"/>
        <end position="14"/>
    </location>
</feature>
<evidence type="ECO:0000313" key="5">
    <source>
        <dbReference type="Proteomes" id="UP000274762"/>
    </source>
</evidence>
<keyword evidence="6" id="KW-1185">Reference proteome</keyword>
<dbReference type="EMBL" id="RBKV01000001">
    <property type="protein sequence ID" value="RKR93777.1"/>
    <property type="molecule type" value="Genomic_DNA"/>
</dbReference>
<evidence type="ECO:0000256" key="1">
    <source>
        <dbReference type="SAM" id="MobiDB-lite"/>
    </source>
</evidence>
<dbReference type="EMBL" id="JAWLUM010000001">
    <property type="protein sequence ID" value="MDV7132958.1"/>
    <property type="molecule type" value="Genomic_DNA"/>
</dbReference>
<protein>
    <submittedName>
        <fullName evidence="4">Uncharacterized protein</fullName>
    </submittedName>
</protein>
<name>A0A315SB95_WILMA</name>
<evidence type="ECO:0000313" key="3">
    <source>
        <dbReference type="EMBL" id="MDV7132958.1"/>
    </source>
</evidence>
<accession>A0A495JXR5</accession>
<dbReference type="Proteomes" id="UP000274762">
    <property type="component" value="Unassembled WGS sequence"/>
</dbReference>
<keyword evidence="2" id="KW-0812">Transmembrane</keyword>
<evidence type="ECO:0000256" key="2">
    <source>
        <dbReference type="SAM" id="Phobius"/>
    </source>
</evidence>
<accession>A0A315SB95</accession>
<keyword evidence="2" id="KW-1133">Transmembrane helix</keyword>
<feature type="region of interest" description="Disordered" evidence="1">
    <location>
        <begin position="1"/>
        <end position="23"/>
    </location>
</feature>
<dbReference type="Proteomes" id="UP001185792">
    <property type="component" value="Unassembled WGS sequence"/>
</dbReference>
<reference evidence="3 6" key="2">
    <citation type="submission" date="2023-10" db="EMBL/GenBank/DDBJ databases">
        <title>Development of a sustainable strategy for remediation of hydrocarbon-contaminated territories based on the waste exchange concept.</title>
        <authorList>
            <person name="Krivoruchko A."/>
        </authorList>
    </citation>
    <scope>NUCLEOTIDE SEQUENCE [LARGE SCALE GENOMIC DNA]</scope>
    <source>
        <strain evidence="3 6">IEGM 1236</strain>
    </source>
</reference>
<feature type="transmembrane region" description="Helical" evidence="2">
    <location>
        <begin position="30"/>
        <end position="50"/>
    </location>
</feature>